<dbReference type="AlphaFoldDB" id="A0A0D3CA86"/>
<protein>
    <submittedName>
        <fullName evidence="1">Uncharacterized protein</fullName>
    </submittedName>
</protein>
<name>A0A0D3CA86_BRAOL</name>
<keyword evidence="2" id="KW-1185">Reference proteome</keyword>
<dbReference type="EnsemblPlants" id="Bo5g020000.1">
    <property type="protein sequence ID" value="Bo5g020000.1"/>
    <property type="gene ID" value="Bo5g020000"/>
</dbReference>
<accession>A0A0D3CA86</accession>
<proteinExistence type="predicted"/>
<dbReference type="Proteomes" id="UP000032141">
    <property type="component" value="Chromosome C5"/>
</dbReference>
<evidence type="ECO:0000313" key="2">
    <source>
        <dbReference type="Proteomes" id="UP000032141"/>
    </source>
</evidence>
<organism evidence="1 2">
    <name type="scientific">Brassica oleracea var. oleracea</name>
    <dbReference type="NCBI Taxonomy" id="109376"/>
    <lineage>
        <taxon>Eukaryota</taxon>
        <taxon>Viridiplantae</taxon>
        <taxon>Streptophyta</taxon>
        <taxon>Embryophyta</taxon>
        <taxon>Tracheophyta</taxon>
        <taxon>Spermatophyta</taxon>
        <taxon>Magnoliopsida</taxon>
        <taxon>eudicotyledons</taxon>
        <taxon>Gunneridae</taxon>
        <taxon>Pentapetalae</taxon>
        <taxon>rosids</taxon>
        <taxon>malvids</taxon>
        <taxon>Brassicales</taxon>
        <taxon>Brassicaceae</taxon>
        <taxon>Brassiceae</taxon>
        <taxon>Brassica</taxon>
    </lineage>
</organism>
<dbReference type="Gramene" id="Bo5g020000.1">
    <property type="protein sequence ID" value="Bo5g020000.1"/>
    <property type="gene ID" value="Bo5g020000"/>
</dbReference>
<reference evidence="1" key="2">
    <citation type="submission" date="2015-03" db="UniProtKB">
        <authorList>
            <consortium name="EnsemblPlants"/>
        </authorList>
    </citation>
    <scope>IDENTIFICATION</scope>
</reference>
<reference evidence="1 2" key="1">
    <citation type="journal article" date="2014" name="Genome Biol.">
        <title>Transcriptome and methylome profiling reveals relics of genome dominance in the mesopolyploid Brassica oleracea.</title>
        <authorList>
            <person name="Parkin I.A."/>
            <person name="Koh C."/>
            <person name="Tang H."/>
            <person name="Robinson S.J."/>
            <person name="Kagale S."/>
            <person name="Clarke W.E."/>
            <person name="Town C.D."/>
            <person name="Nixon J."/>
            <person name="Krishnakumar V."/>
            <person name="Bidwell S.L."/>
            <person name="Denoeud F."/>
            <person name="Belcram H."/>
            <person name="Links M.G."/>
            <person name="Just J."/>
            <person name="Clarke C."/>
            <person name="Bender T."/>
            <person name="Huebert T."/>
            <person name="Mason A.S."/>
            <person name="Pires J.C."/>
            <person name="Barker G."/>
            <person name="Moore J."/>
            <person name="Walley P.G."/>
            <person name="Manoli S."/>
            <person name="Batley J."/>
            <person name="Edwards D."/>
            <person name="Nelson M.N."/>
            <person name="Wang X."/>
            <person name="Paterson A.H."/>
            <person name="King G."/>
            <person name="Bancroft I."/>
            <person name="Chalhoub B."/>
            <person name="Sharpe A.G."/>
        </authorList>
    </citation>
    <scope>NUCLEOTIDE SEQUENCE</scope>
    <source>
        <strain evidence="1 2">cv. TO1000</strain>
    </source>
</reference>
<dbReference type="HOGENOM" id="CLU_1867970_0_0_1"/>
<dbReference type="STRING" id="109376.A0A0D3CA86"/>
<evidence type="ECO:0000313" key="1">
    <source>
        <dbReference type="EnsemblPlants" id="Bo5g020000.1"/>
    </source>
</evidence>
<sequence length="137" mass="15508">MEQIRSKTVLPKHCHGHGHYHVHDVYEKEYGEQESNWHGEPDLLFTFEKTYALCFCDINGFSVLCLSGTLYTHGGVSGQPESLSHPGEANFQAPPKIVPPGTKDFSLSLRIIPNVLNLSHYEMPFMDTRGHILWRGT</sequence>